<dbReference type="Gene3D" id="3.10.310.10">
    <property type="entry name" value="Diaminopimelate Epimerase, Chain A, domain 1"/>
    <property type="match status" value="2"/>
</dbReference>
<evidence type="ECO:0000256" key="2">
    <source>
        <dbReference type="ARBA" id="ARBA00023235"/>
    </source>
</evidence>
<dbReference type="AlphaFoldDB" id="A0A151AWG6"/>
<dbReference type="Pfam" id="PF04303">
    <property type="entry name" value="PrpF"/>
    <property type="match status" value="1"/>
</dbReference>
<dbReference type="RefSeq" id="WP_062284710.1">
    <property type="nucleotide sequence ID" value="NZ_LTBC01000008.1"/>
</dbReference>
<dbReference type="PANTHER" id="PTHR43709">
    <property type="entry name" value="ACONITATE ISOMERASE-RELATED"/>
    <property type="match status" value="1"/>
</dbReference>
<sequence length="387" mass="41717">MHPEMVSLHCTIMRGGTSKGIFLLKNELPKNPDLRDKVIRAVFGSPDIRQIDGLGGADILTSKLAIIGPPTRGDADVDYTFAQVSIDTSKVDFKGNCGNISSAVGPFAIDKGFVQATEPITTVRIHQTNTGKIIIAEVPTKDGKALVDGNYAIDGVPGSGAKINLDFSDSEGSVTGKLLPTGNVKDKLDVPGLGKIEVSIVDAANPVVFLKAQDVGMKGTETPQEMDGDKELLDRIERVRGKATEKIGLVNNWQEAATESPYIPFIVMVSPSASYETYNKKFIDEDEIDFVARLCFMLKTHKAYAITGTICTGVAAKIPGTVVYEVLKEEAKKRKELVFGHPAGKIDVEAQVDDSGGKYVIRRAAVGRTARMIMDGCVYIKKNILSQ</sequence>
<dbReference type="InterPro" id="IPR007400">
    <property type="entry name" value="PrpF-like"/>
</dbReference>
<evidence type="ECO:0000256" key="1">
    <source>
        <dbReference type="ARBA" id="ARBA00007673"/>
    </source>
</evidence>
<accession>A0A151AWG6</accession>
<evidence type="ECO:0000313" key="4">
    <source>
        <dbReference type="Proteomes" id="UP000075670"/>
    </source>
</evidence>
<dbReference type="EMBL" id="LTBC01000008">
    <property type="protein sequence ID" value="KYH31757.1"/>
    <property type="molecule type" value="Genomic_DNA"/>
</dbReference>
<dbReference type="PATRIC" id="fig|1122241.3.peg.2260"/>
<proteinExistence type="inferred from homology"/>
<dbReference type="PANTHER" id="PTHR43709:SF2">
    <property type="entry name" value="DUF453 DOMAIN PROTEIN (AFU_ORTHOLOGUE AFUA_6G00360)"/>
    <property type="match status" value="1"/>
</dbReference>
<dbReference type="SUPFAM" id="SSF54506">
    <property type="entry name" value="Diaminopimelate epimerase-like"/>
    <property type="match status" value="2"/>
</dbReference>
<dbReference type="Proteomes" id="UP000075670">
    <property type="component" value="Unassembled WGS sequence"/>
</dbReference>
<reference evidence="3 4" key="1">
    <citation type="submission" date="2016-02" db="EMBL/GenBank/DDBJ databases">
        <title>Genome sequence of Moorella mulderi DSM 14980.</title>
        <authorList>
            <person name="Poehlein A."/>
            <person name="Daniel R."/>
        </authorList>
    </citation>
    <scope>NUCLEOTIDE SEQUENCE [LARGE SCALE GENOMIC DNA]</scope>
    <source>
        <strain evidence="3 4">DSM 14980</strain>
    </source>
</reference>
<keyword evidence="2 3" id="KW-0413">Isomerase</keyword>
<gene>
    <name evidence="3" type="primary">mii</name>
    <name evidence="3" type="ORF">MOMUL_21230</name>
</gene>
<keyword evidence="4" id="KW-1185">Reference proteome</keyword>
<comment type="caution">
    <text evidence="3">The sequence shown here is derived from an EMBL/GenBank/DDBJ whole genome shotgun (WGS) entry which is preliminary data.</text>
</comment>
<comment type="similarity">
    <text evidence="1">Belongs to the PrpF family.</text>
</comment>
<dbReference type="EC" id="5.3.3.6" evidence="3"/>
<dbReference type="GO" id="GO:0050100">
    <property type="term" value="F:methylitaconate delta-isomerase activity"/>
    <property type="evidence" value="ECO:0007669"/>
    <property type="project" value="UniProtKB-EC"/>
</dbReference>
<organism evidence="3 4">
    <name type="scientific">Moorella mulderi DSM 14980</name>
    <dbReference type="NCBI Taxonomy" id="1122241"/>
    <lineage>
        <taxon>Bacteria</taxon>
        <taxon>Bacillati</taxon>
        <taxon>Bacillota</taxon>
        <taxon>Clostridia</taxon>
        <taxon>Neomoorellales</taxon>
        <taxon>Neomoorellaceae</taxon>
        <taxon>Neomoorella</taxon>
    </lineage>
</organism>
<evidence type="ECO:0000313" key="3">
    <source>
        <dbReference type="EMBL" id="KYH31757.1"/>
    </source>
</evidence>
<protein>
    <submittedName>
        <fullName evidence="3">3-methylitaconate isomerase</fullName>
        <ecNumber evidence="3">5.3.3.6</ecNumber>
    </submittedName>
</protein>
<name>A0A151AWG6_9FIRM</name>